<accession>A0A563VWB8</accession>
<evidence type="ECO:0000313" key="1">
    <source>
        <dbReference type="EMBL" id="VEP15749.1"/>
    </source>
</evidence>
<evidence type="ECO:0000313" key="2">
    <source>
        <dbReference type="Proteomes" id="UP000320055"/>
    </source>
</evidence>
<sequence>MQLHFLGQAYSANRSLIKTVVSEHIACFRGQSYAIRVPTQIVKSQLSVRIRKYRGVSYIVETKAFSSE</sequence>
<gene>
    <name evidence="1" type="ORF">H1P_3660008</name>
</gene>
<dbReference type="Proteomes" id="UP000320055">
    <property type="component" value="Unassembled WGS sequence"/>
</dbReference>
<protein>
    <submittedName>
        <fullName evidence="1">Uncharacterized protein</fullName>
    </submittedName>
</protein>
<name>A0A563VWB8_9CYAN</name>
<dbReference type="Pfam" id="PF14105">
    <property type="entry name" value="DUF4278"/>
    <property type="match status" value="1"/>
</dbReference>
<proteinExistence type="predicted"/>
<reference evidence="1 2" key="1">
    <citation type="submission" date="2019-01" db="EMBL/GenBank/DDBJ databases">
        <authorList>
            <person name="Brito A."/>
        </authorList>
    </citation>
    <scope>NUCLEOTIDE SEQUENCE [LARGE SCALE GENOMIC DNA]</scope>
    <source>
        <strain evidence="1">1</strain>
    </source>
</reference>
<dbReference type="RefSeq" id="WP_144874547.1">
    <property type="nucleotide sequence ID" value="NZ_LR214102.1"/>
</dbReference>
<keyword evidence="2" id="KW-1185">Reference proteome</keyword>
<dbReference type="InterPro" id="IPR025458">
    <property type="entry name" value="DUF4278"/>
</dbReference>
<dbReference type="AlphaFoldDB" id="A0A563VWB8"/>
<dbReference type="EMBL" id="CAACVJ010000297">
    <property type="protein sequence ID" value="VEP15749.1"/>
    <property type="molecule type" value="Genomic_DNA"/>
</dbReference>
<organism evidence="1 2">
    <name type="scientific">Hyella patelloides LEGE 07179</name>
    <dbReference type="NCBI Taxonomy" id="945734"/>
    <lineage>
        <taxon>Bacteria</taxon>
        <taxon>Bacillati</taxon>
        <taxon>Cyanobacteriota</taxon>
        <taxon>Cyanophyceae</taxon>
        <taxon>Pleurocapsales</taxon>
        <taxon>Hyellaceae</taxon>
        <taxon>Hyella</taxon>
    </lineage>
</organism>